<evidence type="ECO:0000313" key="3">
    <source>
        <dbReference type="Proteomes" id="UP001499993"/>
    </source>
</evidence>
<sequence length="116" mass="13483">MVLMGRLRELAQAQLGVSHPRRPAVQRRDERAPTNRRDTPVQRPSHPSAPRLSNRIPQGRRRGGETALAPRPGRSEIGVETIMTSDMERHRWWRRPGTWRFAEILARALLELIRRL</sequence>
<comment type="caution">
    <text evidence="2">The sequence shown here is derived from an EMBL/GenBank/DDBJ whole genome shotgun (WGS) entry which is preliminary data.</text>
</comment>
<evidence type="ECO:0000256" key="1">
    <source>
        <dbReference type="SAM" id="MobiDB-lite"/>
    </source>
</evidence>
<feature type="region of interest" description="Disordered" evidence="1">
    <location>
        <begin position="12"/>
        <end position="77"/>
    </location>
</feature>
<gene>
    <name evidence="2" type="ORF">GCM10023224_14480</name>
</gene>
<feature type="compositionally biased region" description="Basic and acidic residues" evidence="1">
    <location>
        <begin position="26"/>
        <end position="40"/>
    </location>
</feature>
<keyword evidence="3" id="KW-1185">Reference proteome</keyword>
<evidence type="ECO:0000313" key="2">
    <source>
        <dbReference type="EMBL" id="GAA4934929.1"/>
    </source>
</evidence>
<reference evidence="3" key="1">
    <citation type="journal article" date="2019" name="Int. J. Syst. Evol. Microbiol.">
        <title>The Global Catalogue of Microorganisms (GCM) 10K type strain sequencing project: providing services to taxonomists for standard genome sequencing and annotation.</title>
        <authorList>
            <consortium name="The Broad Institute Genomics Platform"/>
            <consortium name="The Broad Institute Genome Sequencing Center for Infectious Disease"/>
            <person name="Wu L."/>
            <person name="Ma J."/>
        </authorList>
    </citation>
    <scope>NUCLEOTIDE SEQUENCE [LARGE SCALE GENOMIC DNA]</scope>
    <source>
        <strain evidence="3">JCM 18123</strain>
    </source>
</reference>
<protein>
    <submittedName>
        <fullName evidence="2">Uncharacterized protein</fullName>
    </submittedName>
</protein>
<name>A0ABP9GA53_9ACTN</name>
<dbReference type="Proteomes" id="UP001499993">
    <property type="component" value="Unassembled WGS sequence"/>
</dbReference>
<organism evidence="2 3">
    <name type="scientific">Streptomonospora halophila</name>
    <dbReference type="NCBI Taxonomy" id="427369"/>
    <lineage>
        <taxon>Bacteria</taxon>
        <taxon>Bacillati</taxon>
        <taxon>Actinomycetota</taxon>
        <taxon>Actinomycetes</taxon>
        <taxon>Streptosporangiales</taxon>
        <taxon>Nocardiopsidaceae</taxon>
        <taxon>Streptomonospora</taxon>
    </lineage>
</organism>
<accession>A0ABP9GA53</accession>
<proteinExistence type="predicted"/>
<dbReference type="EMBL" id="BAABIK010000006">
    <property type="protein sequence ID" value="GAA4934929.1"/>
    <property type="molecule type" value="Genomic_DNA"/>
</dbReference>